<comment type="caution">
    <text evidence="11">The sequence shown here is derived from an EMBL/GenBank/DDBJ whole genome shotgun (WGS) entry which is preliminary data.</text>
</comment>
<dbReference type="PANTHER" id="PTHR31503:SF14">
    <property type="entry name" value="VACUOLAR CALCIUM ION TRANSPORTER"/>
    <property type="match status" value="1"/>
</dbReference>
<feature type="transmembrane region" description="Helical" evidence="9">
    <location>
        <begin position="90"/>
        <end position="110"/>
    </location>
</feature>
<comment type="subcellular location">
    <subcellularLocation>
        <location evidence="1">Endomembrane system</location>
        <topology evidence="1">Multi-pass membrane protein</topology>
    </subcellularLocation>
</comment>
<feature type="domain" description="Sodium/calcium exchanger membrane region" evidence="10">
    <location>
        <begin position="90"/>
        <end position="251"/>
    </location>
</feature>
<feature type="transmembrane region" description="Helical" evidence="9">
    <location>
        <begin position="385"/>
        <end position="402"/>
    </location>
</feature>
<evidence type="ECO:0000313" key="11">
    <source>
        <dbReference type="EMBL" id="KAL2061931.1"/>
    </source>
</evidence>
<feature type="transmembrane region" description="Helical" evidence="9">
    <location>
        <begin position="227"/>
        <end position="249"/>
    </location>
</feature>
<dbReference type="Pfam" id="PF01699">
    <property type="entry name" value="Na_Ca_ex"/>
    <property type="match status" value="2"/>
</dbReference>
<sequence>MGPSRSGSGQNGVYDASDRGKLPRHNTIRQAIRVTTGIQPAGESGRKGIHLGRFLRICWRSTSRASRACNIFWPVVPAAIWVKYAHEHHHLVIFILNYIAMIPCANLIGFAGQELGRKLHKVLGVLLETTLGSVVEIVMFIVLLQNNQFAVIQAAILGSVLATQLLCLGMCFVVGGIRHNELNFSEVVGEVGSDLLLTAGFGLIVPAAFYTAVSANGRTTHEVVVDSVLHISRITSVLLIIAYAVYTYFQMRTNESIYDGIFEEDERHSSHEGGAKEKLTFTECIVALVIAITLVTIIAISLVEEIEFIVVARHVSDSFVGLILVPLVEKFAEHLTAIDEAWDNQMNMALAHVLGATIQTSLFNGPLVILVGWGLNKRMDLNFDLFNIIVLILAILVVGNFLRDQKSNYLEGSLCVIVYVNIAVAAFWYPNPVDEGGPGPFAVAEHAQKFLGTG</sequence>
<accession>A0ABR4BWD7</accession>
<protein>
    <recommendedName>
        <fullName evidence="10">Sodium/calcium exchanger membrane region domain-containing protein</fullName>
    </recommendedName>
</protein>
<keyword evidence="5 9" id="KW-1133">Transmembrane helix</keyword>
<feature type="transmembrane region" description="Helical" evidence="9">
    <location>
        <begin position="284"/>
        <end position="302"/>
    </location>
</feature>
<name>A0ABR4BWD7_9HELO</name>
<comment type="similarity">
    <text evidence="2">Belongs to the Ca(2+):cation antiporter (CaCA) (TC 2.A.19) family.</text>
</comment>
<evidence type="ECO:0000313" key="12">
    <source>
        <dbReference type="Proteomes" id="UP001595075"/>
    </source>
</evidence>
<evidence type="ECO:0000256" key="4">
    <source>
        <dbReference type="ARBA" id="ARBA00022692"/>
    </source>
</evidence>
<dbReference type="EMBL" id="JAZHXI010000018">
    <property type="protein sequence ID" value="KAL2061931.1"/>
    <property type="molecule type" value="Genomic_DNA"/>
</dbReference>
<keyword evidence="3" id="KW-0813">Transport</keyword>
<evidence type="ECO:0000256" key="9">
    <source>
        <dbReference type="SAM" id="Phobius"/>
    </source>
</evidence>
<feature type="region of interest" description="Disordered" evidence="8">
    <location>
        <begin position="1"/>
        <end position="21"/>
    </location>
</feature>
<keyword evidence="7 9" id="KW-0472">Membrane</keyword>
<dbReference type="PANTHER" id="PTHR31503">
    <property type="entry name" value="VACUOLAR CALCIUM ION TRANSPORTER"/>
    <property type="match status" value="1"/>
</dbReference>
<evidence type="ECO:0000256" key="7">
    <source>
        <dbReference type="ARBA" id="ARBA00023136"/>
    </source>
</evidence>
<dbReference type="InterPro" id="IPR004713">
    <property type="entry name" value="CaH_exchang"/>
</dbReference>
<dbReference type="InterPro" id="IPR044880">
    <property type="entry name" value="NCX_ion-bd_dom_sf"/>
</dbReference>
<feature type="transmembrane region" description="Helical" evidence="9">
    <location>
        <begin position="349"/>
        <end position="373"/>
    </location>
</feature>
<dbReference type="Proteomes" id="UP001595075">
    <property type="component" value="Unassembled WGS sequence"/>
</dbReference>
<reference evidence="11 12" key="1">
    <citation type="journal article" date="2024" name="Commun. Biol.">
        <title>Comparative genomic analysis of thermophilic fungi reveals convergent evolutionary adaptations and gene losses.</title>
        <authorList>
            <person name="Steindorff A.S."/>
            <person name="Aguilar-Pontes M.V."/>
            <person name="Robinson A.J."/>
            <person name="Andreopoulos B."/>
            <person name="LaButti K."/>
            <person name="Kuo A."/>
            <person name="Mondo S."/>
            <person name="Riley R."/>
            <person name="Otillar R."/>
            <person name="Haridas S."/>
            <person name="Lipzen A."/>
            <person name="Grimwood J."/>
            <person name="Schmutz J."/>
            <person name="Clum A."/>
            <person name="Reid I.D."/>
            <person name="Moisan M.C."/>
            <person name="Butler G."/>
            <person name="Nguyen T.T.M."/>
            <person name="Dewar K."/>
            <person name="Conant G."/>
            <person name="Drula E."/>
            <person name="Henrissat B."/>
            <person name="Hansel C."/>
            <person name="Singer S."/>
            <person name="Hutchinson M.I."/>
            <person name="de Vries R.P."/>
            <person name="Natvig D.O."/>
            <person name="Powell A.J."/>
            <person name="Tsang A."/>
            <person name="Grigoriev I.V."/>
        </authorList>
    </citation>
    <scope>NUCLEOTIDE SEQUENCE [LARGE SCALE GENOMIC DNA]</scope>
    <source>
        <strain evidence="11 12">CBS 494.80</strain>
    </source>
</reference>
<evidence type="ECO:0000256" key="8">
    <source>
        <dbReference type="SAM" id="MobiDB-lite"/>
    </source>
</evidence>
<evidence type="ECO:0000259" key="10">
    <source>
        <dbReference type="Pfam" id="PF01699"/>
    </source>
</evidence>
<evidence type="ECO:0000256" key="6">
    <source>
        <dbReference type="ARBA" id="ARBA00023065"/>
    </source>
</evidence>
<feature type="transmembrane region" description="Helical" evidence="9">
    <location>
        <begin position="195"/>
        <end position="215"/>
    </location>
</feature>
<keyword evidence="4 9" id="KW-0812">Transmembrane</keyword>
<evidence type="ECO:0000256" key="1">
    <source>
        <dbReference type="ARBA" id="ARBA00004127"/>
    </source>
</evidence>
<evidence type="ECO:0000256" key="2">
    <source>
        <dbReference type="ARBA" id="ARBA00008170"/>
    </source>
</evidence>
<feature type="domain" description="Sodium/calcium exchanger membrane region" evidence="10">
    <location>
        <begin position="285"/>
        <end position="428"/>
    </location>
</feature>
<keyword evidence="12" id="KW-1185">Reference proteome</keyword>
<keyword evidence="6" id="KW-0406">Ion transport</keyword>
<gene>
    <name evidence="11" type="ORF">VTL71DRAFT_7309</name>
</gene>
<evidence type="ECO:0000256" key="3">
    <source>
        <dbReference type="ARBA" id="ARBA00022448"/>
    </source>
</evidence>
<dbReference type="InterPro" id="IPR004837">
    <property type="entry name" value="NaCa_Exmemb"/>
</dbReference>
<evidence type="ECO:0000256" key="5">
    <source>
        <dbReference type="ARBA" id="ARBA00022989"/>
    </source>
</evidence>
<proteinExistence type="inferred from homology"/>
<feature type="transmembrane region" description="Helical" evidence="9">
    <location>
        <begin position="150"/>
        <end position="174"/>
    </location>
</feature>
<feature type="transmembrane region" description="Helical" evidence="9">
    <location>
        <begin position="409"/>
        <end position="429"/>
    </location>
</feature>
<organism evidence="11 12">
    <name type="scientific">Oculimacula yallundae</name>
    <dbReference type="NCBI Taxonomy" id="86028"/>
    <lineage>
        <taxon>Eukaryota</taxon>
        <taxon>Fungi</taxon>
        <taxon>Dikarya</taxon>
        <taxon>Ascomycota</taxon>
        <taxon>Pezizomycotina</taxon>
        <taxon>Leotiomycetes</taxon>
        <taxon>Helotiales</taxon>
        <taxon>Ploettnerulaceae</taxon>
        <taxon>Oculimacula</taxon>
    </lineage>
</organism>
<feature type="transmembrane region" description="Helical" evidence="9">
    <location>
        <begin position="122"/>
        <end position="144"/>
    </location>
</feature>
<dbReference type="Gene3D" id="1.20.1420.30">
    <property type="entry name" value="NCX, central ion-binding region"/>
    <property type="match status" value="2"/>
</dbReference>